<protein>
    <submittedName>
        <fullName evidence="6">Methylase</fullName>
    </submittedName>
</protein>
<dbReference type="InterPro" id="IPR007848">
    <property type="entry name" value="Small_mtfrase_dom"/>
</dbReference>
<keyword evidence="4" id="KW-0949">S-adenosyl-L-methionine</keyword>
<evidence type="ECO:0000256" key="3">
    <source>
        <dbReference type="ARBA" id="ARBA00022679"/>
    </source>
</evidence>
<dbReference type="PANTHER" id="PTHR45875">
    <property type="entry name" value="METHYLTRANSFERASE N6AMT1"/>
    <property type="match status" value="1"/>
</dbReference>
<gene>
    <name evidence="6" type="ORF">NARC_210009</name>
</gene>
<dbReference type="CDD" id="cd02440">
    <property type="entry name" value="AdoMet_MTases"/>
    <property type="match status" value="1"/>
</dbReference>
<accession>A0A557SR32</accession>
<dbReference type="InterPro" id="IPR002052">
    <property type="entry name" value="DNA_methylase_N6_adenine_CS"/>
</dbReference>
<dbReference type="GO" id="GO:0008757">
    <property type="term" value="F:S-adenosylmethionine-dependent methyltransferase activity"/>
    <property type="evidence" value="ECO:0007669"/>
    <property type="project" value="TreeGrafter"/>
</dbReference>
<evidence type="ECO:0000313" key="7">
    <source>
        <dbReference type="Proteomes" id="UP000315289"/>
    </source>
</evidence>
<dbReference type="Gene3D" id="3.40.50.150">
    <property type="entry name" value="Vaccinia Virus protein VP39"/>
    <property type="match status" value="1"/>
</dbReference>
<evidence type="ECO:0000259" key="5">
    <source>
        <dbReference type="Pfam" id="PF05175"/>
    </source>
</evidence>
<dbReference type="RefSeq" id="WP_144734666.1">
    <property type="nucleotide sequence ID" value="NZ_ML675594.1"/>
</dbReference>
<comment type="similarity">
    <text evidence="1">Belongs to the eukaryotic/archaeal PrmC-related family.</text>
</comment>
<evidence type="ECO:0000256" key="1">
    <source>
        <dbReference type="ARBA" id="ARBA00006149"/>
    </source>
</evidence>
<dbReference type="EMBL" id="VOAH01000021">
    <property type="protein sequence ID" value="TVP39065.1"/>
    <property type="molecule type" value="Genomic_DNA"/>
</dbReference>
<dbReference type="InterPro" id="IPR029063">
    <property type="entry name" value="SAM-dependent_MTases_sf"/>
</dbReference>
<dbReference type="Proteomes" id="UP000315289">
    <property type="component" value="Unassembled WGS sequence"/>
</dbReference>
<dbReference type="GO" id="GO:0008276">
    <property type="term" value="F:protein methyltransferase activity"/>
    <property type="evidence" value="ECO:0007669"/>
    <property type="project" value="TreeGrafter"/>
</dbReference>
<dbReference type="GO" id="GO:0003676">
    <property type="term" value="F:nucleic acid binding"/>
    <property type="evidence" value="ECO:0007669"/>
    <property type="project" value="InterPro"/>
</dbReference>
<keyword evidence="3" id="KW-0808">Transferase</keyword>
<dbReference type="PANTHER" id="PTHR45875:SF1">
    <property type="entry name" value="METHYLTRANSFERASE N6AMT1"/>
    <property type="match status" value="1"/>
</dbReference>
<dbReference type="NCBIfam" id="TIGR00537">
    <property type="entry name" value="hemK_rel_arch"/>
    <property type="match status" value="1"/>
</dbReference>
<dbReference type="GO" id="GO:0035657">
    <property type="term" value="C:eRF1 methyltransferase complex"/>
    <property type="evidence" value="ECO:0007669"/>
    <property type="project" value="TreeGrafter"/>
</dbReference>
<dbReference type="InterPro" id="IPR052190">
    <property type="entry name" value="Euk-Arch_PrmC-MTase"/>
</dbReference>
<dbReference type="PROSITE" id="PS00092">
    <property type="entry name" value="N6_MTASE"/>
    <property type="match status" value="1"/>
</dbReference>
<sequence length="192" mass="21770">MYRPSEDTYFMEDILATYRGKIALEVGVGSGYLTRLLCSNFEFVVGTDIDVNSIMFAKNNTLANISNKLLVCSDLSLPLKCKFDLIISNPPYLPRGLGNFDDTTVYGGKKGIELTIRFLKSIQLQLSEMGKVVMMRSTLSDYQKMDDFIDKLFLNNKIIAKKTFFFESLEILELSGVKNSSTSDYLKKKEKM</sequence>
<dbReference type="GO" id="GO:0032259">
    <property type="term" value="P:methylation"/>
    <property type="evidence" value="ECO:0007669"/>
    <property type="project" value="UniProtKB-KW"/>
</dbReference>
<organism evidence="6 7">
    <name type="scientific">Candidatus Nitrosocosmicus arcticus</name>
    <dbReference type="NCBI Taxonomy" id="2035267"/>
    <lineage>
        <taxon>Archaea</taxon>
        <taxon>Nitrososphaerota</taxon>
        <taxon>Nitrososphaeria</taxon>
        <taxon>Nitrososphaerales</taxon>
        <taxon>Nitrososphaeraceae</taxon>
        <taxon>Candidatus Nitrosocosmicus</taxon>
    </lineage>
</organism>
<feature type="domain" description="Methyltransferase small" evidence="5">
    <location>
        <begin position="15"/>
        <end position="163"/>
    </location>
</feature>
<keyword evidence="7" id="KW-1185">Reference proteome</keyword>
<dbReference type="SUPFAM" id="SSF53335">
    <property type="entry name" value="S-adenosyl-L-methionine-dependent methyltransferases"/>
    <property type="match status" value="1"/>
</dbReference>
<dbReference type="AlphaFoldDB" id="A0A557SR32"/>
<proteinExistence type="inferred from homology"/>
<dbReference type="Pfam" id="PF05175">
    <property type="entry name" value="MTS"/>
    <property type="match status" value="1"/>
</dbReference>
<dbReference type="InterPro" id="IPR004557">
    <property type="entry name" value="PrmC-related"/>
</dbReference>
<evidence type="ECO:0000313" key="6">
    <source>
        <dbReference type="EMBL" id="TVP39065.1"/>
    </source>
</evidence>
<evidence type="ECO:0000256" key="4">
    <source>
        <dbReference type="ARBA" id="ARBA00022691"/>
    </source>
</evidence>
<reference evidence="6 7" key="1">
    <citation type="journal article" date="2019" name="Front. Microbiol.">
        <title>Ammonia Oxidation by the Arctic Terrestrial Thaumarchaeote Candidatus Nitrosocosmicus arcticus Is Stimulated by Increasing Temperatures.</title>
        <authorList>
            <person name="Alves R.J.E."/>
            <person name="Kerou M."/>
            <person name="Zappe A."/>
            <person name="Bittner R."/>
            <person name="Abby S.S."/>
            <person name="Schmidt H.A."/>
            <person name="Pfeifer K."/>
            <person name="Schleper C."/>
        </authorList>
    </citation>
    <scope>NUCLEOTIDE SEQUENCE [LARGE SCALE GENOMIC DNA]</scope>
    <source>
        <strain evidence="6 7">Kfb</strain>
    </source>
</reference>
<keyword evidence="2 6" id="KW-0489">Methyltransferase</keyword>
<name>A0A557SR32_9ARCH</name>
<comment type="caution">
    <text evidence="6">The sequence shown here is derived from an EMBL/GenBank/DDBJ whole genome shotgun (WGS) entry which is preliminary data.</text>
</comment>
<evidence type="ECO:0000256" key="2">
    <source>
        <dbReference type="ARBA" id="ARBA00022603"/>
    </source>
</evidence>